<gene>
    <name evidence="4" type="ORF">FHW37_11414</name>
</gene>
<dbReference type="InterPro" id="IPR045079">
    <property type="entry name" value="Oxoprolinase-like"/>
</dbReference>
<protein>
    <submittedName>
        <fullName evidence="4">N-methylhydantoinase A</fullName>
    </submittedName>
</protein>
<dbReference type="SUPFAM" id="SSF53067">
    <property type="entry name" value="Actin-like ATPase domain"/>
    <property type="match status" value="1"/>
</dbReference>
<organism evidence="4 5">
    <name type="scientific">Neorhizobium alkalisoli</name>
    <dbReference type="NCBI Taxonomy" id="528178"/>
    <lineage>
        <taxon>Bacteria</taxon>
        <taxon>Pseudomonadati</taxon>
        <taxon>Pseudomonadota</taxon>
        <taxon>Alphaproteobacteria</taxon>
        <taxon>Hyphomicrobiales</taxon>
        <taxon>Rhizobiaceae</taxon>
        <taxon>Rhizobium/Agrobacterium group</taxon>
        <taxon>Neorhizobium</taxon>
    </lineage>
</organism>
<dbReference type="AlphaFoldDB" id="A0A561Q7W2"/>
<dbReference type="Pfam" id="PF05378">
    <property type="entry name" value="Hydant_A_N"/>
    <property type="match status" value="1"/>
</dbReference>
<feature type="domain" description="Hydantoinase A/oxoprolinase" evidence="1">
    <location>
        <begin position="203"/>
        <end position="489"/>
    </location>
</feature>
<evidence type="ECO:0000259" key="1">
    <source>
        <dbReference type="Pfam" id="PF01968"/>
    </source>
</evidence>
<sequence length="688" mass="73265">MGQRIGVDIGGSFTDFAILDEDTRTLRALKVFSRPDEPGAEIAAGIRLAGERYGISPDQVTYFTHGTTVGVNTVIQRKGVKLALFTTENFSDVLELGRLKLPAMFDLLSRRPDPLVTRDMVWGLSERLRADGSVMRGLDPESVAIATRAALAAGAEGIVIALLHAYRNAEHELEAKRLVAGLAPGIPVFTSAEVWPIIREYERTTTAVIGGYVQPRIAHYLGSLQNALKGLGVPAEARLTKSNGGVMSAEQGKTDCVQMILSGTASGVIGAGFVAKACELRECMSLDVGGTSADVALIVDGEPQYGMGEYIGEHQIHVPSISVTSIGEGGGSVAWVDEYGVLKIGPESAGSTPGPACYGRGGQKPTITDAFAVCGIIGQADLGYNAVKVDVEAARRAVATLTGRTGQTIEETAEAIIKVAVSGMYAKITGLVTRFGVDPRTTAMMPFGGAGPMMGCLVAEEMSMPETVVPTTPGVLAALGGLVADLKNDFIRTVFVDLAKSEIPKIQQVFTELKAAGENWLRDDQGYDGEGQVTYSADMRYRGQSHDIETVLPGAAVWAGDVAALEKAFHDAHEKVYGHAQREAPVQMVNLRLVMAGRTPKPELPHIDTGSGTPIPLKEIRCWISGRWIPVQLYARKDLLAGQSFDGPAVIAQDDTTTFVPEHHTVRVDAFGHLRIKKESSDAAEDNN</sequence>
<accession>A0A561Q7W2</accession>
<dbReference type="Proteomes" id="UP000320653">
    <property type="component" value="Unassembled WGS sequence"/>
</dbReference>
<dbReference type="Pfam" id="PF01968">
    <property type="entry name" value="Hydantoinase_A"/>
    <property type="match status" value="1"/>
</dbReference>
<feature type="domain" description="Hydantoinase/oxoprolinase N-terminal" evidence="2">
    <location>
        <begin position="4"/>
        <end position="178"/>
    </location>
</feature>
<feature type="domain" description="Acetophenone carboxylase-like C-terminal" evidence="3">
    <location>
        <begin position="504"/>
        <end position="676"/>
    </location>
</feature>
<comment type="caution">
    <text evidence="4">The sequence shown here is derived from an EMBL/GenBank/DDBJ whole genome shotgun (WGS) entry which is preliminary data.</text>
</comment>
<dbReference type="InterPro" id="IPR008040">
    <property type="entry name" value="Hydant_A_N"/>
</dbReference>
<name>A0A561Q7W2_9HYPH</name>
<dbReference type="PANTHER" id="PTHR11365">
    <property type="entry name" value="5-OXOPROLINASE RELATED"/>
    <property type="match status" value="1"/>
</dbReference>
<keyword evidence="5" id="KW-1185">Reference proteome</keyword>
<evidence type="ECO:0000313" key="4">
    <source>
        <dbReference type="EMBL" id="TWF46445.1"/>
    </source>
</evidence>
<reference evidence="4 5" key="1">
    <citation type="submission" date="2019-06" db="EMBL/GenBank/DDBJ databases">
        <title>Sorghum-associated microbial communities from plants grown in Nebraska, USA.</title>
        <authorList>
            <person name="Schachtman D."/>
        </authorList>
    </citation>
    <scope>NUCLEOTIDE SEQUENCE [LARGE SCALE GENOMIC DNA]</scope>
    <source>
        <strain evidence="4 5">1225</strain>
    </source>
</reference>
<dbReference type="PANTHER" id="PTHR11365:SF23">
    <property type="entry name" value="HYPOTHETICAL 5-OXOPROLINASE (EUROFUNG)-RELATED"/>
    <property type="match status" value="1"/>
</dbReference>
<dbReference type="InterPro" id="IPR043129">
    <property type="entry name" value="ATPase_NBD"/>
</dbReference>
<dbReference type="Pfam" id="PF19278">
    <property type="entry name" value="Hydant_A_C"/>
    <property type="match status" value="1"/>
</dbReference>
<evidence type="ECO:0000313" key="5">
    <source>
        <dbReference type="Proteomes" id="UP000320653"/>
    </source>
</evidence>
<dbReference type="GO" id="GO:0006749">
    <property type="term" value="P:glutathione metabolic process"/>
    <property type="evidence" value="ECO:0007669"/>
    <property type="project" value="TreeGrafter"/>
</dbReference>
<dbReference type="RefSeq" id="WP_145643054.1">
    <property type="nucleotide sequence ID" value="NZ_VIWP01000014.1"/>
</dbReference>
<proteinExistence type="predicted"/>
<dbReference type="GO" id="GO:0005829">
    <property type="term" value="C:cytosol"/>
    <property type="evidence" value="ECO:0007669"/>
    <property type="project" value="TreeGrafter"/>
</dbReference>
<evidence type="ECO:0000259" key="2">
    <source>
        <dbReference type="Pfam" id="PF05378"/>
    </source>
</evidence>
<dbReference type="InterPro" id="IPR002821">
    <property type="entry name" value="Hydantoinase_A"/>
</dbReference>
<evidence type="ECO:0000259" key="3">
    <source>
        <dbReference type="Pfam" id="PF19278"/>
    </source>
</evidence>
<dbReference type="GO" id="GO:0017168">
    <property type="term" value="F:5-oxoprolinase (ATP-hydrolyzing) activity"/>
    <property type="evidence" value="ECO:0007669"/>
    <property type="project" value="TreeGrafter"/>
</dbReference>
<dbReference type="EMBL" id="VIWP01000014">
    <property type="protein sequence ID" value="TWF46445.1"/>
    <property type="molecule type" value="Genomic_DNA"/>
</dbReference>
<dbReference type="InterPro" id="IPR049517">
    <property type="entry name" value="ACX-like_C"/>
</dbReference>
<dbReference type="OrthoDB" id="9759608at2"/>